<proteinExistence type="predicted"/>
<organism evidence="1 2">
    <name type="scientific">Hyalomma asiaticum</name>
    <name type="common">Tick</name>
    <dbReference type="NCBI Taxonomy" id="266040"/>
    <lineage>
        <taxon>Eukaryota</taxon>
        <taxon>Metazoa</taxon>
        <taxon>Ecdysozoa</taxon>
        <taxon>Arthropoda</taxon>
        <taxon>Chelicerata</taxon>
        <taxon>Arachnida</taxon>
        <taxon>Acari</taxon>
        <taxon>Parasitiformes</taxon>
        <taxon>Ixodida</taxon>
        <taxon>Ixodoidea</taxon>
        <taxon>Ixodidae</taxon>
        <taxon>Hyalomminae</taxon>
        <taxon>Hyalomma</taxon>
    </lineage>
</organism>
<comment type="caution">
    <text evidence="1">The sequence shown here is derived from an EMBL/GenBank/DDBJ whole genome shotgun (WGS) entry which is preliminary data.</text>
</comment>
<evidence type="ECO:0000313" key="2">
    <source>
        <dbReference type="Proteomes" id="UP000821845"/>
    </source>
</evidence>
<evidence type="ECO:0000313" key="1">
    <source>
        <dbReference type="EMBL" id="KAH6923518.1"/>
    </source>
</evidence>
<accession>A0ACB7RLJ3</accession>
<sequence length="226" mass="25004">MTVILDGTKKLGLTLNKEETMLFGCRFSCKMPSNAELAKRLDALEAKLENENSKLTDDILGKFLLKLQSSGLDAVELKKQVENLETSMGVSNDIIEKLRDENLKLTTDNKKLISESKALSVRVAELEQHSRMNNVEVRGVPCTQGEDCIAVMQTIGTKIGCLVTATDFDVAHRVPTKVQDKKNIVARFCSRAKKDEFVSKAHKAKLHLSDIGVKASVDSAVYVNEH</sequence>
<reference evidence="1" key="1">
    <citation type="submission" date="2020-05" db="EMBL/GenBank/DDBJ databases">
        <title>Large-scale comparative analyses of tick genomes elucidate their genetic diversity and vector capacities.</title>
        <authorList>
            <person name="Jia N."/>
            <person name="Wang J."/>
            <person name="Shi W."/>
            <person name="Du L."/>
            <person name="Sun Y."/>
            <person name="Zhan W."/>
            <person name="Jiang J."/>
            <person name="Wang Q."/>
            <person name="Zhang B."/>
            <person name="Ji P."/>
            <person name="Sakyi L.B."/>
            <person name="Cui X."/>
            <person name="Yuan T."/>
            <person name="Jiang B."/>
            <person name="Yang W."/>
            <person name="Lam T.T.-Y."/>
            <person name="Chang Q."/>
            <person name="Ding S."/>
            <person name="Wang X."/>
            <person name="Zhu J."/>
            <person name="Ruan X."/>
            <person name="Zhao L."/>
            <person name="Wei J."/>
            <person name="Que T."/>
            <person name="Du C."/>
            <person name="Cheng J."/>
            <person name="Dai P."/>
            <person name="Han X."/>
            <person name="Huang E."/>
            <person name="Gao Y."/>
            <person name="Liu J."/>
            <person name="Shao H."/>
            <person name="Ye R."/>
            <person name="Li L."/>
            <person name="Wei W."/>
            <person name="Wang X."/>
            <person name="Wang C."/>
            <person name="Yang T."/>
            <person name="Huo Q."/>
            <person name="Li W."/>
            <person name="Guo W."/>
            <person name="Chen H."/>
            <person name="Zhou L."/>
            <person name="Ni X."/>
            <person name="Tian J."/>
            <person name="Zhou Y."/>
            <person name="Sheng Y."/>
            <person name="Liu T."/>
            <person name="Pan Y."/>
            <person name="Xia L."/>
            <person name="Li J."/>
            <person name="Zhao F."/>
            <person name="Cao W."/>
        </authorList>
    </citation>
    <scope>NUCLEOTIDE SEQUENCE</scope>
    <source>
        <strain evidence="1">Hyas-2018</strain>
    </source>
</reference>
<name>A0ACB7RLJ3_HYAAI</name>
<dbReference type="Proteomes" id="UP000821845">
    <property type="component" value="Chromosome 8"/>
</dbReference>
<dbReference type="EMBL" id="CM023488">
    <property type="protein sequence ID" value="KAH6923518.1"/>
    <property type="molecule type" value="Genomic_DNA"/>
</dbReference>
<protein>
    <submittedName>
        <fullName evidence="1">Uncharacterized protein</fullName>
    </submittedName>
</protein>
<keyword evidence="2" id="KW-1185">Reference proteome</keyword>
<gene>
    <name evidence="1" type="ORF">HPB50_002140</name>
</gene>